<dbReference type="GO" id="GO:0140359">
    <property type="term" value="F:ABC-type transporter activity"/>
    <property type="evidence" value="ECO:0007669"/>
    <property type="project" value="InterPro"/>
</dbReference>
<accession>A0A424YFC8</accession>
<proteinExistence type="predicted"/>
<keyword evidence="1" id="KW-0812">Transmembrane</keyword>
<feature type="transmembrane region" description="Helical" evidence="1">
    <location>
        <begin position="222"/>
        <end position="246"/>
    </location>
</feature>
<sequence length="251" mass="28156">MFKMSLFQKELRESRWKIIVGLIIFIITAASIPITFKYVKELFALVPEIPGLDNLEMFLENYNLYVWSQWQGKNLYQIGTILAVVMGMNLIAGEKVANTLEFLLAKPLSRGALYFTKFAAGSFSLALIVLGSTAVLYLASLVMGYELMWGQFLVATLITLLGLIFVFLLTLLISTVLDEPVKAGLLSALILLLLALPGWFQQTYRLSVFYHMAGGEYILEGVFPFIPLFVIILISTGVFFAGLKLFERKEP</sequence>
<feature type="transmembrane region" description="Helical" evidence="1">
    <location>
        <begin position="16"/>
        <end position="36"/>
    </location>
</feature>
<evidence type="ECO:0000313" key="2">
    <source>
        <dbReference type="EMBL" id="RQD76486.1"/>
    </source>
</evidence>
<feature type="transmembrane region" description="Helical" evidence="1">
    <location>
        <begin position="114"/>
        <end position="140"/>
    </location>
</feature>
<keyword evidence="1" id="KW-0472">Membrane</keyword>
<dbReference type="EMBL" id="QZAA01000115">
    <property type="protein sequence ID" value="RQD76486.1"/>
    <property type="molecule type" value="Genomic_DNA"/>
</dbReference>
<evidence type="ECO:0000313" key="3">
    <source>
        <dbReference type="Proteomes" id="UP000285138"/>
    </source>
</evidence>
<feature type="transmembrane region" description="Helical" evidence="1">
    <location>
        <begin position="75"/>
        <end position="93"/>
    </location>
</feature>
<dbReference type="Pfam" id="PF12679">
    <property type="entry name" value="ABC2_membrane_2"/>
    <property type="match status" value="1"/>
</dbReference>
<dbReference type="AlphaFoldDB" id="A0A424YFC8"/>
<protein>
    <recommendedName>
        <fullName evidence="4">ABC transporter permease</fullName>
    </recommendedName>
</protein>
<feature type="transmembrane region" description="Helical" evidence="1">
    <location>
        <begin position="185"/>
        <end position="202"/>
    </location>
</feature>
<keyword evidence="1" id="KW-1133">Transmembrane helix</keyword>
<evidence type="ECO:0000256" key="1">
    <source>
        <dbReference type="SAM" id="Phobius"/>
    </source>
</evidence>
<reference evidence="2 3" key="1">
    <citation type="submission" date="2018-08" db="EMBL/GenBank/DDBJ databases">
        <title>The metabolism and importance of syntrophic acetate oxidation coupled to methane or sulfide production in haloalkaline environments.</title>
        <authorList>
            <person name="Timmers P.H.A."/>
            <person name="Vavourakis C.D."/>
            <person name="Sorokin D.Y."/>
            <person name="Sinninghe Damste J.S."/>
            <person name="Muyzer G."/>
            <person name="Stams A.J.M."/>
            <person name="Plugge C.M."/>
        </authorList>
    </citation>
    <scope>NUCLEOTIDE SEQUENCE [LARGE SCALE GENOMIC DNA]</scope>
    <source>
        <strain evidence="2">MSAO_Bac1</strain>
    </source>
</reference>
<name>A0A424YFC8_9FIRM</name>
<comment type="caution">
    <text evidence="2">The sequence shown here is derived from an EMBL/GenBank/DDBJ whole genome shotgun (WGS) entry which is preliminary data.</text>
</comment>
<evidence type="ECO:0008006" key="4">
    <source>
        <dbReference type="Google" id="ProtNLM"/>
    </source>
</evidence>
<organism evidence="2 3">
    <name type="scientific">Candidatus Syntrophonatronum acetioxidans</name>
    <dbReference type="NCBI Taxonomy" id="1795816"/>
    <lineage>
        <taxon>Bacteria</taxon>
        <taxon>Bacillati</taxon>
        <taxon>Bacillota</taxon>
        <taxon>Clostridia</taxon>
        <taxon>Eubacteriales</taxon>
        <taxon>Syntrophomonadaceae</taxon>
        <taxon>Candidatus Syntrophonatronum</taxon>
    </lineage>
</organism>
<feature type="transmembrane region" description="Helical" evidence="1">
    <location>
        <begin position="152"/>
        <end position="173"/>
    </location>
</feature>
<dbReference type="PANTHER" id="PTHR37305:SF1">
    <property type="entry name" value="MEMBRANE PROTEIN"/>
    <property type="match status" value="1"/>
</dbReference>
<gene>
    <name evidence="2" type="ORF">D5R97_04360</name>
</gene>
<dbReference type="PANTHER" id="PTHR37305">
    <property type="entry name" value="INTEGRAL MEMBRANE PROTEIN-RELATED"/>
    <property type="match status" value="1"/>
</dbReference>
<dbReference type="Proteomes" id="UP000285138">
    <property type="component" value="Unassembled WGS sequence"/>
</dbReference>
<dbReference type="GO" id="GO:0005886">
    <property type="term" value="C:plasma membrane"/>
    <property type="evidence" value="ECO:0007669"/>
    <property type="project" value="UniProtKB-SubCell"/>
</dbReference>